<feature type="DNA-binding region" description="HMG box" evidence="7">
    <location>
        <begin position="1703"/>
        <end position="1776"/>
    </location>
</feature>
<dbReference type="Gene3D" id="1.10.30.10">
    <property type="entry name" value="High mobility group box domain"/>
    <property type="match status" value="1"/>
</dbReference>
<feature type="compositionally biased region" description="Basic and acidic residues" evidence="9">
    <location>
        <begin position="739"/>
        <end position="753"/>
    </location>
</feature>
<evidence type="ECO:0000256" key="6">
    <source>
        <dbReference type="ARBA" id="ARBA00023242"/>
    </source>
</evidence>
<dbReference type="SUPFAM" id="SSF47095">
    <property type="entry name" value="HMG-box"/>
    <property type="match status" value="1"/>
</dbReference>
<dbReference type="Gene3D" id="2.70.50.80">
    <property type="match status" value="1"/>
</dbReference>
<dbReference type="InterPro" id="IPR050937">
    <property type="entry name" value="TEC1_TEAD_TF"/>
</dbReference>
<dbReference type="GO" id="GO:0035329">
    <property type="term" value="P:hippo signaling"/>
    <property type="evidence" value="ECO:0007669"/>
    <property type="project" value="TreeGrafter"/>
</dbReference>
<evidence type="ECO:0000256" key="8">
    <source>
        <dbReference type="PROSITE-ProRule" id="PRU00505"/>
    </source>
</evidence>
<dbReference type="SMART" id="SM00398">
    <property type="entry name" value="HMG"/>
    <property type="match status" value="1"/>
</dbReference>
<feature type="region of interest" description="Disordered" evidence="9">
    <location>
        <begin position="1"/>
        <end position="57"/>
    </location>
</feature>
<feature type="region of interest" description="Disordered" evidence="9">
    <location>
        <begin position="721"/>
        <end position="766"/>
    </location>
</feature>
<dbReference type="InterPro" id="IPR036910">
    <property type="entry name" value="HMG_box_dom_sf"/>
</dbReference>
<dbReference type="PROSITE" id="PS00554">
    <property type="entry name" value="TEA_1"/>
    <property type="match status" value="1"/>
</dbReference>
<dbReference type="GO" id="GO:0000981">
    <property type="term" value="F:DNA-binding transcription factor activity, RNA polymerase II-specific"/>
    <property type="evidence" value="ECO:0007669"/>
    <property type="project" value="TreeGrafter"/>
</dbReference>
<feature type="domain" description="TEA" evidence="11">
    <location>
        <begin position="1221"/>
        <end position="1297"/>
    </location>
</feature>
<dbReference type="Gene3D" id="6.10.20.40">
    <property type="entry name" value="TEA/ATTS domain"/>
    <property type="match status" value="1"/>
</dbReference>
<dbReference type="InterPro" id="IPR009071">
    <property type="entry name" value="HMG_box_dom"/>
</dbReference>
<comment type="subcellular location">
    <subcellularLocation>
        <location evidence="1">Nucleus</location>
    </subcellularLocation>
</comment>
<feature type="compositionally biased region" description="Acidic residues" evidence="9">
    <location>
        <begin position="1201"/>
        <end position="1211"/>
    </location>
</feature>
<feature type="region of interest" description="Disordered" evidence="9">
    <location>
        <begin position="215"/>
        <end position="249"/>
    </location>
</feature>
<feature type="compositionally biased region" description="Basic residues" evidence="9">
    <location>
        <begin position="20"/>
        <end position="29"/>
    </location>
</feature>
<dbReference type="Pfam" id="PF01285">
    <property type="entry name" value="TEA"/>
    <property type="match status" value="1"/>
</dbReference>
<dbReference type="PRINTS" id="PR00065">
    <property type="entry name" value="TEADOMAIN"/>
</dbReference>
<evidence type="ECO:0000313" key="12">
    <source>
        <dbReference type="Proteomes" id="UP000095280"/>
    </source>
</evidence>
<evidence type="ECO:0000256" key="5">
    <source>
        <dbReference type="ARBA" id="ARBA00023163"/>
    </source>
</evidence>
<feature type="compositionally biased region" description="Basic residues" evidence="9">
    <location>
        <begin position="1681"/>
        <end position="1695"/>
    </location>
</feature>
<feature type="region of interest" description="Disordered" evidence="9">
    <location>
        <begin position="1667"/>
        <end position="1709"/>
    </location>
</feature>
<dbReference type="PANTHER" id="PTHR11834:SF0">
    <property type="entry name" value="PROTEIN SCALLOPED"/>
    <property type="match status" value="1"/>
</dbReference>
<feature type="compositionally biased region" description="Acidic residues" evidence="9">
    <location>
        <begin position="308"/>
        <end position="328"/>
    </location>
</feature>
<feature type="compositionally biased region" description="Low complexity" evidence="9">
    <location>
        <begin position="215"/>
        <end position="230"/>
    </location>
</feature>
<evidence type="ECO:0000256" key="2">
    <source>
        <dbReference type="ARBA" id="ARBA00022473"/>
    </source>
</evidence>
<proteinExistence type="predicted"/>
<evidence type="ECO:0000256" key="4">
    <source>
        <dbReference type="ARBA" id="ARBA00023125"/>
    </source>
</evidence>
<feature type="compositionally biased region" description="Gly residues" evidence="9">
    <location>
        <begin position="231"/>
        <end position="247"/>
    </location>
</feature>
<dbReference type="Pfam" id="PF17725">
    <property type="entry name" value="YBD"/>
    <property type="match status" value="1"/>
</dbReference>
<dbReference type="GO" id="GO:0005634">
    <property type="term" value="C:nucleus"/>
    <property type="evidence" value="ECO:0007669"/>
    <property type="project" value="UniProtKB-SubCell"/>
</dbReference>
<feature type="compositionally biased region" description="Low complexity" evidence="9">
    <location>
        <begin position="606"/>
        <end position="619"/>
    </location>
</feature>
<organism evidence="12 13">
    <name type="scientific">Macrostomum lignano</name>
    <dbReference type="NCBI Taxonomy" id="282301"/>
    <lineage>
        <taxon>Eukaryota</taxon>
        <taxon>Metazoa</taxon>
        <taxon>Spiralia</taxon>
        <taxon>Lophotrochozoa</taxon>
        <taxon>Platyhelminthes</taxon>
        <taxon>Rhabditophora</taxon>
        <taxon>Macrostomorpha</taxon>
        <taxon>Macrostomida</taxon>
        <taxon>Macrostomidae</taxon>
        <taxon>Macrostomum</taxon>
    </lineage>
</organism>
<dbReference type="InterPro" id="IPR038096">
    <property type="entry name" value="TEA/ATTS_sf"/>
</dbReference>
<dbReference type="PANTHER" id="PTHR11834">
    <property type="entry name" value="TRANSCRIPTIONAL ENHANCER FACTOR TEF RELATED"/>
    <property type="match status" value="1"/>
</dbReference>
<sequence>MSSRRYPYASSVSSAESRDYRRHRRRQAKQQKQLALPDSPCQLQHQRQHQTDAAPTHEVHVNYADRLYRLTGLEQAATCQDLIFALLWFRSLHGGRRKRQKTQSQMERQEAELMAEAVKHELVIDFPGRVKRVRGHLPVLRLLTHLRRRANGRSFQLRVRQRRSVAMLAAAAAASTAAEEEEQSLELRIVDWGPGDERCGRHWRNEQAAAVAAAAVTRGGASTRNSSSRNGGDGCGGEDSGGGGGGLDPADKALMLEWMRKLNFPVDRFDGNADESGAATVTAAGAAAADFRHQTRRRVFKASALPPDAEDDDDEDYVEEDDVDDDDADFGKEEFQGEQRRQAQSSCYCLPSVVVAGRRDDSSDTGVDCLTPSDLTGTAGAAASELTAVKSLPDSENACRTQCIIELDWPDFAYIATPVGPESELGVDDSSPTPQQLQLLLVGLLGPGVQVLVLDLLDLATRASFYLHCNSIRDFANLQMQFRYMLLVVIRVQRHRRERTPRRRPNPQAVDETPSARLPLPQHLLHRLWAVRLGADDVACQLESPTAQQVAWTDQAGAVIQSRVGHSLVADLEGVAQQASVRRVKFCSSDSVSVQISALYERTAGRSRSPPGTTPPSGGQDCLHRTKGSPGKPADARNQTTEVLVDELLTARELRHLSISASAQNRSFDVVRHAEHDGLLRVDHLADTRRNNNKLVQLSLGALDRQQGEIIGVAKHAEPPLRLTSTHASPQQKAVVVGRKSDPQHPVKRQNDQKRRKRISPKHPGGCLKEITIRNNWRVRALLDDSAKSQDLRHCAAMGPEAVLLRTATSLSTKWMRSASMGTSSRPSAFQSPGDCWLTTSAVLTGVLTGARRTTGAVKAALVFVPEGSTAPRHLRRSAASDSRTVSSPPGSRHLGSGGAGLPDKGSPGKPADARNQTTEVDELRSAGTHVHQSAQNRCAGTQSTTVCVLTTWQSRLPGGQQGEIIEPRSRLSDNNQEQLACPRLLDDSAKSQDLRHCAAMGPEAVLLRTATSLSTKWMRSASMGTSSRPSAFPPGDCWLTTSAVLTGVLTGVRLKLSSAGNGISGGSVRLSGSRGGGALTMAAKNSRVPALVRRVVCQVERNTPLSPQVDSRPGTRPLASGPAAETAQTALSQSVLHVLVNKLIIGSSSSSTMQAAQSGWPAAVAAAASSAPSAATTSVTMETRDNYSEGNGRAIMKVEEDDIDEEEADDPQQRRDQDPDDDAEGVWSQDIEQSFQEALAMYPPCGRRKIILQEEGRMYGRNELIARYIRLRTGKTRTRKQVSSHIQVLARRRTKEVQSNIRDPATKERAMQTLSQLSSAQIVSAGLAPASTRGQQQQQQHQPEPASTTVVSESLEPDSPVSIAGPRLRLRELIAFVEAPALADPADSSQQQQQQRRVCPDQRHLFASLTAASADAAPPPLECVDVSQIADKFPERRGGLRDFLESGPDGAAYLVKFWADINTPIPDEAGAFYGFGTTYESTERLTLSCSTKVCSFGRQVVEKVEKHIGPRLESGRYVYQSDRSPMCEYMVNFITKLRQLPEKYMMNTVLENFTILQVINCESSGDSLLCIAYVFEVSSGAAQHHILLTVLYFDLAFSRLCEFSKSSFWSHKPTVCPDFEYLIFLAVPNRPPPARSPPAVKVSLSRIIEDVTTRAAAAAADAAAAAGGGDASSVTPPRPAKPRKPAGTGRRSRQARRDPQEPVNPRSAYTVFVKEKMEQLGAHIKDTPELKLKGRDQIKVVAQQWRDLSADEKQRYQQLYTKAFAAYEQELSAYKQTEAHRAFQEKLKALDAQRSASNHPSTRQQQMLVSAGGQQQMLVPASGQQQVLVPASGQQQVLVSASGQQQVLVPASQLSGLNTGQQQFLVPAGGQQQMLMAGGPGGQGQQLLMPAGQQLMQLQNLPGLPPGTVALLAVTQGPMPGLAQVATVGGQSLSSFQELAAYRQQGLAQNFVPDLQAQIDRVLPALSSVRPDVLANLQELVRSLILPT</sequence>
<dbReference type="PROSITE" id="PS50118">
    <property type="entry name" value="HMG_BOX_2"/>
    <property type="match status" value="1"/>
</dbReference>
<evidence type="ECO:0000256" key="9">
    <source>
        <dbReference type="SAM" id="MobiDB-lite"/>
    </source>
</evidence>
<evidence type="ECO:0000259" key="10">
    <source>
        <dbReference type="PROSITE" id="PS50118"/>
    </source>
</evidence>
<keyword evidence="12" id="KW-1185">Reference proteome</keyword>
<keyword evidence="3" id="KW-0805">Transcription regulation</keyword>
<evidence type="ECO:0000259" key="11">
    <source>
        <dbReference type="PROSITE" id="PS51088"/>
    </source>
</evidence>
<name>A0A1I8HB49_9PLAT</name>
<feature type="compositionally biased region" description="Basic and acidic residues" evidence="9">
    <location>
        <begin position="329"/>
        <end position="341"/>
    </location>
</feature>
<dbReference type="SMART" id="SM00426">
    <property type="entry name" value="TEA"/>
    <property type="match status" value="1"/>
</dbReference>
<dbReference type="FunFam" id="2.70.50.80:FF:000005">
    <property type="entry name" value="Transcription enhancer factor-like protein egl-44"/>
    <property type="match status" value="1"/>
</dbReference>
<keyword evidence="2" id="KW-0217">Developmental protein</keyword>
<feature type="region of interest" description="Disordered" evidence="9">
    <location>
        <begin position="1792"/>
        <end position="1814"/>
    </location>
</feature>
<dbReference type="InterPro" id="IPR000818">
    <property type="entry name" value="TEA/ATTS_dom"/>
</dbReference>
<dbReference type="GO" id="GO:0005667">
    <property type="term" value="C:transcription regulator complex"/>
    <property type="evidence" value="ECO:0007669"/>
    <property type="project" value="TreeGrafter"/>
</dbReference>
<feature type="region of interest" description="Disordered" evidence="9">
    <location>
        <begin position="1104"/>
        <end position="1126"/>
    </location>
</feature>
<feature type="region of interest" description="Disordered" evidence="9">
    <location>
        <begin position="603"/>
        <end position="638"/>
    </location>
</feature>
<evidence type="ECO:0000313" key="13">
    <source>
        <dbReference type="WBParaSite" id="maker-uti_cns_0005187-snap-gene-0.3-mRNA-1"/>
    </source>
</evidence>
<feature type="region of interest" description="Disordered" evidence="9">
    <location>
        <begin position="300"/>
        <end position="341"/>
    </location>
</feature>
<dbReference type="WBParaSite" id="maker-uti_cns_0005187-snap-gene-0.3-mRNA-1">
    <property type="protein sequence ID" value="maker-uti_cns_0005187-snap-gene-0.3-mRNA-1"/>
    <property type="gene ID" value="maker-uti_cns_0005187-snap-gene-0.3"/>
</dbReference>
<dbReference type="InterPro" id="IPR041086">
    <property type="entry name" value="YBD"/>
</dbReference>
<feature type="domain" description="HMG box" evidence="10">
    <location>
        <begin position="1703"/>
        <end position="1776"/>
    </location>
</feature>
<feature type="region of interest" description="Disordered" evidence="9">
    <location>
        <begin position="1201"/>
        <end position="1227"/>
    </location>
</feature>
<feature type="compositionally biased region" description="Polar residues" evidence="9">
    <location>
        <begin position="1795"/>
        <end position="1814"/>
    </location>
</feature>
<evidence type="ECO:0000256" key="7">
    <source>
        <dbReference type="PROSITE-ProRule" id="PRU00267"/>
    </source>
</evidence>
<reference evidence="13" key="1">
    <citation type="submission" date="2016-11" db="UniProtKB">
        <authorList>
            <consortium name="WormBaseParasite"/>
        </authorList>
    </citation>
    <scope>IDENTIFICATION</scope>
</reference>
<dbReference type="GO" id="GO:0048568">
    <property type="term" value="P:embryonic organ development"/>
    <property type="evidence" value="ECO:0007669"/>
    <property type="project" value="TreeGrafter"/>
</dbReference>
<feature type="region of interest" description="Disordered" evidence="9">
    <location>
        <begin position="1327"/>
        <end position="1363"/>
    </location>
</feature>
<protein>
    <submittedName>
        <fullName evidence="13">RING-type domain-containing protein</fullName>
    </submittedName>
</protein>
<accession>A0A1I8HB49</accession>
<dbReference type="Proteomes" id="UP000095280">
    <property type="component" value="Unplaced"/>
</dbReference>
<feature type="DNA-binding region" description="TEA" evidence="8">
    <location>
        <begin position="1221"/>
        <end position="1297"/>
    </location>
</feature>
<keyword evidence="5" id="KW-0804">Transcription</keyword>
<keyword evidence="4 7" id="KW-0238">DNA-binding</keyword>
<keyword evidence="6 7" id="KW-0539">Nucleus</keyword>
<feature type="compositionally biased region" description="Polar residues" evidence="9">
    <location>
        <begin position="723"/>
        <end position="732"/>
    </location>
</feature>
<evidence type="ECO:0000256" key="3">
    <source>
        <dbReference type="ARBA" id="ARBA00023015"/>
    </source>
</evidence>
<feature type="region of interest" description="Disordered" evidence="9">
    <location>
        <begin position="497"/>
        <end position="516"/>
    </location>
</feature>
<feature type="region of interest" description="Disordered" evidence="9">
    <location>
        <begin position="872"/>
        <end position="938"/>
    </location>
</feature>
<dbReference type="PROSITE" id="PS51088">
    <property type="entry name" value="TEA_2"/>
    <property type="match status" value="1"/>
</dbReference>
<feature type="compositionally biased region" description="Polar residues" evidence="9">
    <location>
        <begin position="880"/>
        <end position="890"/>
    </location>
</feature>
<dbReference type="Pfam" id="PF00505">
    <property type="entry name" value="HMG_box"/>
    <property type="match status" value="1"/>
</dbReference>
<evidence type="ECO:0000256" key="1">
    <source>
        <dbReference type="ARBA" id="ARBA00004123"/>
    </source>
</evidence>
<dbReference type="GO" id="GO:0000978">
    <property type="term" value="F:RNA polymerase II cis-regulatory region sequence-specific DNA binding"/>
    <property type="evidence" value="ECO:0007669"/>
    <property type="project" value="TreeGrafter"/>
</dbReference>